<evidence type="ECO:0000313" key="5">
    <source>
        <dbReference type="EMBL" id="MFD1512990.1"/>
    </source>
</evidence>
<protein>
    <submittedName>
        <fullName evidence="5">Halocyanin domain-containing protein</fullName>
    </submittedName>
</protein>
<dbReference type="Gene3D" id="2.60.40.420">
    <property type="entry name" value="Cupredoxins - blue copper proteins"/>
    <property type="match status" value="1"/>
</dbReference>
<feature type="binding site" evidence="3">
    <location>
        <position position="103"/>
    </location>
    <ligand>
        <name>Cu cation</name>
        <dbReference type="ChEBI" id="CHEBI:23378"/>
    </ligand>
</feature>
<dbReference type="AlphaFoldDB" id="A0ABD6ATW9"/>
<dbReference type="NCBIfam" id="TIGR03102">
    <property type="entry name" value="halo_cynanin"/>
    <property type="match status" value="1"/>
</dbReference>
<dbReference type="InterPro" id="IPR052721">
    <property type="entry name" value="ET_Amicyanin"/>
</dbReference>
<dbReference type="Proteomes" id="UP001597187">
    <property type="component" value="Unassembled WGS sequence"/>
</dbReference>
<feature type="domain" description="Blue (type 1) copper" evidence="4">
    <location>
        <begin position="72"/>
        <end position="152"/>
    </location>
</feature>
<dbReference type="PRINTS" id="PR00157">
    <property type="entry name" value="PLASTOCYANIN"/>
</dbReference>
<comment type="cofactor">
    <cofactor evidence="3">
        <name>Cu(2+)</name>
        <dbReference type="ChEBI" id="CHEBI:29036"/>
    </cofactor>
    <text evidence="3">The crystal structure with reduced Cu(1+) has also been determined.</text>
</comment>
<gene>
    <name evidence="5" type="ORF">ACFSBT_06820</name>
</gene>
<feature type="binding site" evidence="3">
    <location>
        <position position="138"/>
    </location>
    <ligand>
        <name>Cu cation</name>
        <dbReference type="ChEBI" id="CHEBI:23378"/>
    </ligand>
</feature>
<comment type="caution">
    <text evidence="5">The sequence shown here is derived from an EMBL/GenBank/DDBJ whole genome shotgun (WGS) entry which is preliminary data.</text>
</comment>
<evidence type="ECO:0000256" key="1">
    <source>
        <dbReference type="ARBA" id="ARBA00022723"/>
    </source>
</evidence>
<accession>A0ABD6ATW9</accession>
<name>A0ABD6ATW9_9EURY</name>
<sequence length="153" mass="16303">MHSQRDAERRSPGARRSRRAVLGAVGSALALAGCLRSGSGDSVDYDEWLDGSNGYESVVDRTGTDETTVQVGTEGGLAFTPAAIEIDPGTTVVWEWTGKGGGHNVVARDGTFESQLYSDAGETFSYTFEESGEFPYYCEPHRPSGMQGGVAVR</sequence>
<dbReference type="CDD" id="cd04220">
    <property type="entry name" value="Halocyanin"/>
    <property type="match status" value="1"/>
</dbReference>
<dbReference type="PROSITE" id="PS51257">
    <property type="entry name" value="PROKAR_LIPOPROTEIN"/>
    <property type="match status" value="1"/>
</dbReference>
<keyword evidence="2 3" id="KW-0186">Copper</keyword>
<reference evidence="5 6" key="1">
    <citation type="journal article" date="2019" name="Int. J. Syst. Evol. Microbiol.">
        <title>The Global Catalogue of Microorganisms (GCM) 10K type strain sequencing project: providing services to taxonomists for standard genome sequencing and annotation.</title>
        <authorList>
            <consortium name="The Broad Institute Genomics Platform"/>
            <consortium name="The Broad Institute Genome Sequencing Center for Infectious Disease"/>
            <person name="Wu L."/>
            <person name="Ma J."/>
        </authorList>
    </citation>
    <scope>NUCLEOTIDE SEQUENCE [LARGE SCALE GENOMIC DNA]</scope>
    <source>
        <strain evidence="5 6">CGMCC 1.12563</strain>
    </source>
</reference>
<dbReference type="InterPro" id="IPR002387">
    <property type="entry name" value="Plastocyanin"/>
</dbReference>
<evidence type="ECO:0000256" key="3">
    <source>
        <dbReference type="PIRSR" id="PIRSR602387-1"/>
    </source>
</evidence>
<dbReference type="InterPro" id="IPR000923">
    <property type="entry name" value="BlueCu_1"/>
</dbReference>
<dbReference type="SUPFAM" id="SSF49503">
    <property type="entry name" value="Cupredoxins"/>
    <property type="match status" value="1"/>
</dbReference>
<dbReference type="PANTHER" id="PTHR36507:SF1">
    <property type="entry name" value="BLL1555 PROTEIN"/>
    <property type="match status" value="1"/>
</dbReference>
<keyword evidence="1 3" id="KW-0479">Metal-binding</keyword>
<dbReference type="GO" id="GO:0046872">
    <property type="term" value="F:metal ion binding"/>
    <property type="evidence" value="ECO:0007669"/>
    <property type="project" value="UniProtKB-KW"/>
</dbReference>
<evidence type="ECO:0000313" key="6">
    <source>
        <dbReference type="Proteomes" id="UP001597187"/>
    </source>
</evidence>
<dbReference type="RefSeq" id="WP_250872962.1">
    <property type="nucleotide sequence ID" value="NZ_JALXFV010000003.1"/>
</dbReference>
<dbReference type="Pfam" id="PF00127">
    <property type="entry name" value="Copper-bind"/>
    <property type="match status" value="1"/>
</dbReference>
<dbReference type="PANTHER" id="PTHR36507">
    <property type="entry name" value="BLL1555 PROTEIN"/>
    <property type="match status" value="1"/>
</dbReference>
<feature type="binding site" evidence="3">
    <location>
        <position position="146"/>
    </location>
    <ligand>
        <name>Cu cation</name>
        <dbReference type="ChEBI" id="CHEBI:23378"/>
    </ligand>
</feature>
<keyword evidence="6" id="KW-1185">Reference proteome</keyword>
<organism evidence="5 6">
    <name type="scientific">Halomarina rubra</name>
    <dbReference type="NCBI Taxonomy" id="2071873"/>
    <lineage>
        <taxon>Archaea</taxon>
        <taxon>Methanobacteriati</taxon>
        <taxon>Methanobacteriota</taxon>
        <taxon>Stenosarchaea group</taxon>
        <taxon>Halobacteria</taxon>
        <taxon>Halobacteriales</taxon>
        <taxon>Natronomonadaceae</taxon>
        <taxon>Halomarina</taxon>
    </lineage>
</organism>
<dbReference type="InterPro" id="IPR008972">
    <property type="entry name" value="Cupredoxin"/>
</dbReference>
<evidence type="ECO:0000256" key="2">
    <source>
        <dbReference type="ARBA" id="ARBA00023008"/>
    </source>
</evidence>
<dbReference type="InterPro" id="IPR017533">
    <property type="entry name" value="Halocyanin"/>
</dbReference>
<dbReference type="EMBL" id="JBHUDC010000003">
    <property type="protein sequence ID" value="MFD1512990.1"/>
    <property type="molecule type" value="Genomic_DNA"/>
</dbReference>
<proteinExistence type="predicted"/>
<feature type="binding site" evidence="3">
    <location>
        <position position="141"/>
    </location>
    <ligand>
        <name>Cu cation</name>
        <dbReference type="ChEBI" id="CHEBI:23378"/>
    </ligand>
</feature>
<evidence type="ECO:0000259" key="4">
    <source>
        <dbReference type="Pfam" id="PF00127"/>
    </source>
</evidence>